<keyword evidence="7" id="KW-0067">ATP-binding</keyword>
<feature type="transmembrane region" description="Helical" evidence="11">
    <location>
        <begin position="360"/>
        <end position="380"/>
    </location>
</feature>
<dbReference type="GO" id="GO:0016020">
    <property type="term" value="C:membrane"/>
    <property type="evidence" value="ECO:0007669"/>
    <property type="project" value="UniProtKB-SubCell"/>
</dbReference>
<dbReference type="Pfam" id="PF12698">
    <property type="entry name" value="ABC2_membrane_3"/>
    <property type="match status" value="1"/>
</dbReference>
<comment type="subcellular location">
    <subcellularLocation>
        <location evidence="1">Membrane</location>
        <topology evidence="1">Multi-pass membrane protein</topology>
    </subcellularLocation>
</comment>
<dbReference type="GO" id="GO:0140359">
    <property type="term" value="F:ABC-type transporter activity"/>
    <property type="evidence" value="ECO:0007669"/>
    <property type="project" value="InterPro"/>
</dbReference>
<evidence type="ECO:0000256" key="11">
    <source>
        <dbReference type="SAM" id="Phobius"/>
    </source>
</evidence>
<feature type="transmembrane region" description="Helical" evidence="11">
    <location>
        <begin position="305"/>
        <end position="328"/>
    </location>
</feature>
<feature type="transmembrane region" description="Helical" evidence="11">
    <location>
        <begin position="334"/>
        <end position="353"/>
    </location>
</feature>
<evidence type="ECO:0000256" key="10">
    <source>
        <dbReference type="SAM" id="MobiDB-lite"/>
    </source>
</evidence>
<feature type="transmembrane region" description="Helical" evidence="11">
    <location>
        <begin position="1123"/>
        <end position="1149"/>
    </location>
</feature>
<accession>A0A409WJ82</accession>
<evidence type="ECO:0000259" key="12">
    <source>
        <dbReference type="PROSITE" id="PS50893"/>
    </source>
</evidence>
<dbReference type="SUPFAM" id="SSF52540">
    <property type="entry name" value="P-loop containing nucleoside triphosphate hydrolases"/>
    <property type="match status" value="2"/>
</dbReference>
<dbReference type="SMART" id="SM00382">
    <property type="entry name" value="AAA"/>
    <property type="match status" value="2"/>
</dbReference>
<evidence type="ECO:0000256" key="3">
    <source>
        <dbReference type="ARBA" id="ARBA00022448"/>
    </source>
</evidence>
<evidence type="ECO:0000256" key="2">
    <source>
        <dbReference type="ARBA" id="ARBA00008869"/>
    </source>
</evidence>
<keyword evidence="8 11" id="KW-1133">Transmembrane helix</keyword>
<dbReference type="InterPro" id="IPR027417">
    <property type="entry name" value="P-loop_NTPase"/>
</dbReference>
<proteinExistence type="inferred from homology"/>
<dbReference type="InterPro" id="IPR026082">
    <property type="entry name" value="ABCA"/>
</dbReference>
<feature type="region of interest" description="Disordered" evidence="10">
    <location>
        <begin position="1235"/>
        <end position="1255"/>
    </location>
</feature>
<dbReference type="Pfam" id="PF00005">
    <property type="entry name" value="ABC_tran"/>
    <property type="match status" value="2"/>
</dbReference>
<feature type="transmembrane region" description="Helical" evidence="11">
    <location>
        <begin position="1017"/>
        <end position="1038"/>
    </location>
</feature>
<evidence type="ECO:0000256" key="5">
    <source>
        <dbReference type="ARBA" id="ARBA00022737"/>
    </source>
</evidence>
<feature type="transmembrane region" description="Helical" evidence="11">
    <location>
        <begin position="400"/>
        <end position="422"/>
    </location>
</feature>
<feature type="transmembrane region" description="Helical" evidence="11">
    <location>
        <begin position="1059"/>
        <end position="1084"/>
    </location>
</feature>
<sequence>MANIFWLQLRALIWKNWIVLSKHSFWTILRCFILPIAYGSFLATAQVFLNRLNDYGIGDPVPIKSLQSQFDPKLSFIWSDATDGTSNPSPDDIISRITSDFTSSQSAAIRKVDDPTTIASLCPQNFNLFSQCFAAIVFYDIPANGSATRPVNYTISADSGLGFIDVIHHGSDFEKRILPLQWSIDRAIIELQTNVEQQTPLEWPFTQETQEEQKTGIRLSYIRGIRDLLALAFFVTFVGISYQLPGSVSGERATLLTEHMKAMGLKDSARILSWHIGISLTYLPAWIIVSLTWKFQVFKASSAGLIFGVHLLLGLVLASWSFFVAAPFGKSPQLAAVVTTFFGIILAILALVIKSNGSGFLFIFSILFPPSFYIFALKAICGYENHELATIVSKGDPDKGITLGPLLIAAVIDIFLWPYIAVRLEKSLYDARPVAPAQSPKRSWAFWKKAPAQEQPPIPENAAISIRNLTKVYKTSRFSSKSDVTAVSNLSLDIPKTGIFVLLGSNGAGKSTSLSVVAGLSSITSGTVTFEGRVPRPPRGTVGIVPQKNVLFPELSCLQTLRVWKAVKWSQNSVADEDLEQLLRDCDLEKKINANAATLSGGQKRKLQLAIGLLGGSKIVLVDECTSGVDPLSRRALWKTLTAFREDRSIVFTTHFLDEADLLADYIAILAAPGKVVASGPPVALKRDLGEGYSMQVSFPPSHDVEKSNSLAVDDLFQKIALISPQTYISSPSPTQSTYHLKTRDNGVIRQVTDLLDEEAEAGHILSYDILGTTIEDIFLDLMSKNDAGADLDEEKTSRNSISPSPLPKFDHHVMDLPTGRPVSPFKQAFTIFHKRVLIAKRSWLTPVLTILLAVAGACIPLVFIRHRSQSCIRRFDDPVSIPLFFPSSPIIPFSFTFGPSSRILDQPPNIISTLGSSVSSLRTTDVADNATFINNISQNFRNLSLGGVSFNMNTGASLIAWEASPPGLTGPTMLNLATNILYNRALNNSGTPGAPAIIQANYAAFPPVAAGTLVSLRWIVFFGAVMAVYPAFYTLYVSKERRSSVQAMQLSNGLTDPIGLWLGHLMFDSISVVFLSTFITIVFAAASNQFHGLGFLWFIMVLYGITAALFSYCVSLMVATPLAAFAAVAGYQFVMFILYLSSYLLVLTYGKVTEATRLTTIIHFSTSIVAPVASVTRAALVSVNLFSLLCDGSTVVNAASMGGIKRYGGPILYLFVYSFVLLAILVWVDSGSRTPRRLKPRKQPSSGTGTASSSKEDVIAAAEAVAGSDDLLRVINISKKFNDNQVVDDVSLGVSKDTIFALLGPNGAGKTTTFNIIRGDILPDIGDVFISGSSVVRNPRTARAALGVCPQFTAIDSQLTVEEHLIVYGRLKGLRKGPELDESVKAVLQGTSLVMYAARLASKLSGGNQRKLSLAISLIGNPSVVLIDEFSTGIDPKMKRDMWQTLRRVAVGKAVVITTHSMEEASALASSVGILAKRMLAVGTTESLSARYATYEVHFTCRTREEIVKARTLMTLIPGSRMADDVATRFEVPIGATDGFTLGKLFDILSSHGDFTEYTVEKASLESVFLKVIRQNNIREEDNERGMEKRKAWWRC</sequence>
<feature type="transmembrane region" description="Helical" evidence="11">
    <location>
        <begin position="1212"/>
        <end position="1229"/>
    </location>
</feature>
<dbReference type="InterPro" id="IPR003439">
    <property type="entry name" value="ABC_transporter-like_ATP-bd"/>
</dbReference>
<keyword evidence="5" id="KW-0677">Repeat</keyword>
<comment type="similarity">
    <text evidence="2">Belongs to the ABC transporter superfamily. ABCA family.</text>
</comment>
<protein>
    <recommendedName>
        <fullName evidence="12">ABC transporter domain-containing protein</fullName>
    </recommendedName>
</protein>
<dbReference type="GO" id="GO:0005319">
    <property type="term" value="F:lipid transporter activity"/>
    <property type="evidence" value="ECO:0007669"/>
    <property type="project" value="TreeGrafter"/>
</dbReference>
<dbReference type="GO" id="GO:0005524">
    <property type="term" value="F:ATP binding"/>
    <property type="evidence" value="ECO:0007669"/>
    <property type="project" value="UniProtKB-KW"/>
</dbReference>
<evidence type="ECO:0000256" key="9">
    <source>
        <dbReference type="ARBA" id="ARBA00023136"/>
    </source>
</evidence>
<evidence type="ECO:0000256" key="8">
    <source>
        <dbReference type="ARBA" id="ARBA00022989"/>
    </source>
</evidence>
<dbReference type="PANTHER" id="PTHR19229:SF36">
    <property type="entry name" value="ATP-BINDING CASSETTE SUB-FAMILY A MEMBER 2"/>
    <property type="match status" value="1"/>
</dbReference>
<feature type="transmembrane region" description="Helical" evidence="11">
    <location>
        <begin position="844"/>
        <end position="865"/>
    </location>
</feature>
<evidence type="ECO:0000256" key="4">
    <source>
        <dbReference type="ARBA" id="ARBA00022692"/>
    </source>
</evidence>
<dbReference type="InterPro" id="IPR017871">
    <property type="entry name" value="ABC_transporter-like_CS"/>
</dbReference>
<evidence type="ECO:0000313" key="14">
    <source>
        <dbReference type="Proteomes" id="UP000283269"/>
    </source>
</evidence>
<dbReference type="EMBL" id="NHYD01003413">
    <property type="protein sequence ID" value="PPQ78583.1"/>
    <property type="molecule type" value="Genomic_DNA"/>
</dbReference>
<dbReference type="PANTHER" id="PTHR19229">
    <property type="entry name" value="ATP-BINDING CASSETTE TRANSPORTER SUBFAMILY A ABCA"/>
    <property type="match status" value="1"/>
</dbReference>
<gene>
    <name evidence="13" type="ORF">CVT25_010559</name>
</gene>
<feature type="compositionally biased region" description="Polar residues" evidence="10">
    <location>
        <begin position="1244"/>
        <end position="1254"/>
    </location>
</feature>
<name>A0A409WJ82_PSICY</name>
<dbReference type="InterPro" id="IPR003593">
    <property type="entry name" value="AAA+_ATPase"/>
</dbReference>
<dbReference type="CDD" id="cd03263">
    <property type="entry name" value="ABC_subfamily_A"/>
    <property type="match status" value="2"/>
</dbReference>
<keyword evidence="9 11" id="KW-0472">Membrane</keyword>
<dbReference type="STRING" id="93625.A0A409WJ82"/>
<dbReference type="InterPro" id="IPR013525">
    <property type="entry name" value="ABC2_TM"/>
</dbReference>
<feature type="domain" description="ABC transporter" evidence="12">
    <location>
        <begin position="1273"/>
        <end position="1502"/>
    </location>
</feature>
<dbReference type="PROSITE" id="PS50893">
    <property type="entry name" value="ABC_TRANSPORTER_2"/>
    <property type="match status" value="2"/>
</dbReference>
<evidence type="ECO:0000256" key="7">
    <source>
        <dbReference type="ARBA" id="ARBA00022840"/>
    </source>
</evidence>
<evidence type="ECO:0000256" key="1">
    <source>
        <dbReference type="ARBA" id="ARBA00004141"/>
    </source>
</evidence>
<dbReference type="Gene3D" id="3.40.50.300">
    <property type="entry name" value="P-loop containing nucleotide triphosphate hydrolases"/>
    <property type="match status" value="2"/>
</dbReference>
<comment type="caution">
    <text evidence="13">The sequence shown here is derived from an EMBL/GenBank/DDBJ whole genome shotgun (WGS) entry which is preliminary data.</text>
</comment>
<dbReference type="OrthoDB" id="8061355at2759"/>
<keyword evidence="14" id="KW-1185">Reference proteome</keyword>
<evidence type="ECO:0000256" key="6">
    <source>
        <dbReference type="ARBA" id="ARBA00022741"/>
    </source>
</evidence>
<keyword evidence="6" id="KW-0547">Nucleotide-binding</keyword>
<dbReference type="Proteomes" id="UP000283269">
    <property type="component" value="Unassembled WGS sequence"/>
</dbReference>
<keyword evidence="4 11" id="KW-0812">Transmembrane</keyword>
<reference evidence="13 14" key="1">
    <citation type="journal article" date="2018" name="Evol. Lett.">
        <title>Horizontal gene cluster transfer increased hallucinogenic mushroom diversity.</title>
        <authorList>
            <person name="Reynolds H.T."/>
            <person name="Vijayakumar V."/>
            <person name="Gluck-Thaler E."/>
            <person name="Korotkin H.B."/>
            <person name="Matheny P.B."/>
            <person name="Slot J.C."/>
        </authorList>
    </citation>
    <scope>NUCLEOTIDE SEQUENCE [LARGE SCALE GENOMIC DNA]</scope>
    <source>
        <strain evidence="13 14">2631</strain>
    </source>
</reference>
<feature type="transmembrane region" description="Helical" evidence="11">
    <location>
        <begin position="228"/>
        <end position="245"/>
    </location>
</feature>
<keyword evidence="3" id="KW-0813">Transport</keyword>
<feature type="domain" description="ABC transporter" evidence="12">
    <location>
        <begin position="464"/>
        <end position="697"/>
    </location>
</feature>
<feature type="transmembrane region" description="Helical" evidence="11">
    <location>
        <begin position="271"/>
        <end position="293"/>
    </location>
</feature>
<feature type="transmembrane region" description="Helical" evidence="11">
    <location>
        <begin position="1096"/>
        <end position="1116"/>
    </location>
</feature>
<organism evidence="13 14">
    <name type="scientific">Psilocybe cyanescens</name>
    <dbReference type="NCBI Taxonomy" id="93625"/>
    <lineage>
        <taxon>Eukaryota</taxon>
        <taxon>Fungi</taxon>
        <taxon>Dikarya</taxon>
        <taxon>Basidiomycota</taxon>
        <taxon>Agaricomycotina</taxon>
        <taxon>Agaricomycetes</taxon>
        <taxon>Agaricomycetidae</taxon>
        <taxon>Agaricales</taxon>
        <taxon>Agaricineae</taxon>
        <taxon>Strophariaceae</taxon>
        <taxon>Psilocybe</taxon>
    </lineage>
</organism>
<dbReference type="GO" id="GO:0016887">
    <property type="term" value="F:ATP hydrolysis activity"/>
    <property type="evidence" value="ECO:0007669"/>
    <property type="project" value="InterPro"/>
</dbReference>
<evidence type="ECO:0000313" key="13">
    <source>
        <dbReference type="EMBL" id="PPQ78583.1"/>
    </source>
</evidence>
<dbReference type="PROSITE" id="PS00211">
    <property type="entry name" value="ABC_TRANSPORTER_1"/>
    <property type="match status" value="2"/>
</dbReference>
<dbReference type="InParanoid" id="A0A409WJ82"/>